<proteinExistence type="predicted"/>
<sequence>MVEIHLYGKLRLYAGNLDTAKEHVISISPQTDETIESLLARMEISAQDIYSIFLNGKLLATRSGMARWMGYQQIRNNPFDWDLNIAVSSGDRIGLFGRDMAALVI</sequence>
<dbReference type="EMBL" id="BARS01015472">
    <property type="protein sequence ID" value="GAF90851.1"/>
    <property type="molecule type" value="Genomic_DNA"/>
</dbReference>
<name>X0TUH8_9ZZZZ</name>
<comment type="caution">
    <text evidence="1">The sequence shown here is derived from an EMBL/GenBank/DDBJ whole genome shotgun (WGS) entry which is preliminary data.</text>
</comment>
<organism evidence="1">
    <name type="scientific">marine sediment metagenome</name>
    <dbReference type="NCBI Taxonomy" id="412755"/>
    <lineage>
        <taxon>unclassified sequences</taxon>
        <taxon>metagenomes</taxon>
        <taxon>ecological metagenomes</taxon>
    </lineage>
</organism>
<protein>
    <submittedName>
        <fullName evidence="1">Uncharacterized protein</fullName>
    </submittedName>
</protein>
<reference evidence="1" key="1">
    <citation type="journal article" date="2014" name="Front. Microbiol.">
        <title>High frequency of phylogenetically diverse reductive dehalogenase-homologous genes in deep subseafloor sedimentary metagenomes.</title>
        <authorList>
            <person name="Kawai M."/>
            <person name="Futagami T."/>
            <person name="Toyoda A."/>
            <person name="Takaki Y."/>
            <person name="Nishi S."/>
            <person name="Hori S."/>
            <person name="Arai W."/>
            <person name="Tsubouchi T."/>
            <person name="Morono Y."/>
            <person name="Uchiyama I."/>
            <person name="Ito T."/>
            <person name="Fujiyama A."/>
            <person name="Inagaki F."/>
            <person name="Takami H."/>
        </authorList>
    </citation>
    <scope>NUCLEOTIDE SEQUENCE</scope>
    <source>
        <strain evidence="1">Expedition CK06-06</strain>
    </source>
</reference>
<dbReference type="AlphaFoldDB" id="X0TUH8"/>
<accession>X0TUH8</accession>
<gene>
    <name evidence="1" type="ORF">S01H1_25598</name>
</gene>
<evidence type="ECO:0000313" key="1">
    <source>
        <dbReference type="EMBL" id="GAF90851.1"/>
    </source>
</evidence>